<evidence type="ECO:0000256" key="2">
    <source>
        <dbReference type="ARBA" id="ARBA00005417"/>
    </source>
</evidence>
<keyword evidence="3" id="KW-0813">Transport</keyword>
<dbReference type="SMART" id="SM00382">
    <property type="entry name" value="AAA"/>
    <property type="match status" value="2"/>
</dbReference>
<dbReference type="Pfam" id="PF00005">
    <property type="entry name" value="ABC_tran"/>
    <property type="match status" value="2"/>
</dbReference>
<dbReference type="InterPro" id="IPR027417">
    <property type="entry name" value="P-loop_NTPase"/>
</dbReference>
<accession>A0ABW3LK94</accession>
<dbReference type="InterPro" id="IPR017871">
    <property type="entry name" value="ABC_transporter-like_CS"/>
</dbReference>
<dbReference type="NCBIfam" id="NF010167">
    <property type="entry name" value="PRK13648.1"/>
    <property type="match status" value="2"/>
</dbReference>
<keyword evidence="6 10" id="KW-0067">ATP-binding</keyword>
<organism evidence="10 11">
    <name type="scientific">Virgibacillus byunsanensis</name>
    <dbReference type="NCBI Taxonomy" id="570945"/>
    <lineage>
        <taxon>Bacteria</taxon>
        <taxon>Bacillati</taxon>
        <taxon>Bacillota</taxon>
        <taxon>Bacilli</taxon>
        <taxon>Bacillales</taxon>
        <taxon>Bacillaceae</taxon>
        <taxon>Virgibacillus</taxon>
    </lineage>
</organism>
<comment type="similarity">
    <text evidence="2">Belongs to the ABC transporter superfamily.</text>
</comment>
<dbReference type="CDD" id="cd03225">
    <property type="entry name" value="ABC_cobalt_CbiO_domain1"/>
    <property type="match status" value="2"/>
</dbReference>
<evidence type="ECO:0000256" key="5">
    <source>
        <dbReference type="ARBA" id="ARBA00022741"/>
    </source>
</evidence>
<comment type="subcellular location">
    <subcellularLocation>
        <location evidence="1">Cell membrane</location>
        <topology evidence="1">Peripheral membrane protein</topology>
    </subcellularLocation>
</comment>
<feature type="domain" description="ABC transporter" evidence="9">
    <location>
        <begin position="5"/>
        <end position="247"/>
    </location>
</feature>
<evidence type="ECO:0000256" key="4">
    <source>
        <dbReference type="ARBA" id="ARBA00022475"/>
    </source>
</evidence>
<dbReference type="Proteomes" id="UP001597040">
    <property type="component" value="Unassembled WGS sequence"/>
</dbReference>
<dbReference type="PROSITE" id="PS00211">
    <property type="entry name" value="ABC_TRANSPORTER_1"/>
    <property type="match status" value="2"/>
</dbReference>
<dbReference type="InterPro" id="IPR003439">
    <property type="entry name" value="ABC_transporter-like_ATP-bd"/>
</dbReference>
<dbReference type="InterPro" id="IPR003593">
    <property type="entry name" value="AAA+_ATPase"/>
</dbReference>
<comment type="caution">
    <text evidence="10">The sequence shown here is derived from an EMBL/GenBank/DDBJ whole genome shotgun (WGS) entry which is preliminary data.</text>
</comment>
<keyword evidence="5" id="KW-0547">Nucleotide-binding</keyword>
<proteinExistence type="inferred from homology"/>
<evidence type="ECO:0000256" key="8">
    <source>
        <dbReference type="ARBA" id="ARBA00023136"/>
    </source>
</evidence>
<dbReference type="PANTHER" id="PTHR43553:SF19">
    <property type="entry name" value="HMP_THIAMINE IMPORT ATP-BINDING PROTEIN YKOD-RELATED"/>
    <property type="match status" value="1"/>
</dbReference>
<keyword evidence="7" id="KW-1278">Translocase</keyword>
<keyword evidence="4" id="KW-1003">Cell membrane</keyword>
<dbReference type="SUPFAM" id="SSF52540">
    <property type="entry name" value="P-loop containing nucleoside triphosphate hydrolases"/>
    <property type="match status" value="2"/>
</dbReference>
<dbReference type="RefSeq" id="WP_390361022.1">
    <property type="nucleotide sequence ID" value="NZ_JBHTKJ010000016.1"/>
</dbReference>
<gene>
    <name evidence="10" type="ORF">ACFQ3N_07395</name>
</gene>
<dbReference type="EMBL" id="JBHTKJ010000016">
    <property type="protein sequence ID" value="MFD1038233.1"/>
    <property type="molecule type" value="Genomic_DNA"/>
</dbReference>
<evidence type="ECO:0000256" key="1">
    <source>
        <dbReference type="ARBA" id="ARBA00004202"/>
    </source>
</evidence>
<dbReference type="PROSITE" id="PS50893">
    <property type="entry name" value="ABC_TRANSPORTER_2"/>
    <property type="match status" value="2"/>
</dbReference>
<evidence type="ECO:0000259" key="9">
    <source>
        <dbReference type="PROSITE" id="PS50893"/>
    </source>
</evidence>
<keyword evidence="11" id="KW-1185">Reference proteome</keyword>
<keyword evidence="8" id="KW-0472">Membrane</keyword>
<dbReference type="InterPro" id="IPR050095">
    <property type="entry name" value="ECF_ABC_transporter_ATP-bd"/>
</dbReference>
<evidence type="ECO:0000313" key="11">
    <source>
        <dbReference type="Proteomes" id="UP001597040"/>
    </source>
</evidence>
<dbReference type="GO" id="GO:0005524">
    <property type="term" value="F:ATP binding"/>
    <property type="evidence" value="ECO:0007669"/>
    <property type="project" value="UniProtKB-KW"/>
</dbReference>
<dbReference type="Gene3D" id="3.40.50.300">
    <property type="entry name" value="P-loop containing nucleotide triphosphate hydrolases"/>
    <property type="match status" value="2"/>
</dbReference>
<name>A0ABW3LK94_9BACI</name>
<evidence type="ECO:0000313" key="10">
    <source>
        <dbReference type="EMBL" id="MFD1038233.1"/>
    </source>
</evidence>
<dbReference type="InterPro" id="IPR015856">
    <property type="entry name" value="ABC_transpr_CbiO/EcfA_su"/>
</dbReference>
<reference evidence="11" key="1">
    <citation type="journal article" date="2019" name="Int. J. Syst. Evol. Microbiol.">
        <title>The Global Catalogue of Microorganisms (GCM) 10K type strain sequencing project: providing services to taxonomists for standard genome sequencing and annotation.</title>
        <authorList>
            <consortium name="The Broad Institute Genomics Platform"/>
            <consortium name="The Broad Institute Genome Sequencing Center for Infectious Disease"/>
            <person name="Wu L."/>
            <person name="Ma J."/>
        </authorList>
    </citation>
    <scope>NUCLEOTIDE SEQUENCE [LARGE SCALE GENOMIC DNA]</scope>
    <source>
        <strain evidence="11">CCUG 56754</strain>
    </source>
</reference>
<sequence length="554" mass="62654">MNPLIKVDHLYLHFENQQNKNTLSNVSFQLEHNESMLILGPSGCGKSTLTFCLNGLYPRELDGEMGGDIFINGRKTTNYRPGEISQSVGVVFQDPETQFCMLTVEDEVAFGLENICVPHEVMDEKVDEALRLVNMLSYKRSTITSLSGGQKQKLALACILALEPSLLILDEPTANLDPIASKDLISTIHALKNKTNCALIIIEHQLDGWVELADRSLLLNRDGEVFYDGSLRHAVDSMLPQIEEQGVWLPKVTQYVLNQKGFPNQFIPLTIQEFLDRPYHLDSSGWETVKNVRQTNDIFIDASTISWSNRHRDILRDVSLQIYKGEFIAIIGANGSGKTSLSRILAGIQKPTTGTIHVRGKALKSWKESHLRAEVGYVFQNPEHQFITNTVFDEVAFSLRLKEYPQKDISEKVEGILETCRLSQHKDDHPYSLSQGQKRRLSVATMMIDNQNMLLLDEPTFGQDAQSNLELMKLLEDRHSQGTTMVVITHDMEIVHHYATRVVVLNEGRVVADCSPLELWEKSISLLQQWQLDLPVFVQLKNSEKEAYYVSTSS</sequence>
<protein>
    <submittedName>
        <fullName evidence="10">ABC transporter ATP-binding protein</fullName>
    </submittedName>
</protein>
<feature type="domain" description="ABC transporter" evidence="9">
    <location>
        <begin position="300"/>
        <end position="532"/>
    </location>
</feature>
<evidence type="ECO:0000256" key="6">
    <source>
        <dbReference type="ARBA" id="ARBA00022840"/>
    </source>
</evidence>
<evidence type="ECO:0000256" key="7">
    <source>
        <dbReference type="ARBA" id="ARBA00022967"/>
    </source>
</evidence>
<evidence type="ECO:0000256" key="3">
    <source>
        <dbReference type="ARBA" id="ARBA00022448"/>
    </source>
</evidence>
<dbReference type="PANTHER" id="PTHR43553">
    <property type="entry name" value="HEAVY METAL TRANSPORTER"/>
    <property type="match status" value="1"/>
</dbReference>